<evidence type="ECO:0000313" key="4">
    <source>
        <dbReference type="EMBL" id="VFK01197.1"/>
    </source>
</evidence>
<dbReference type="EMBL" id="CAADFG010000063">
    <property type="protein sequence ID" value="VFJ93891.1"/>
    <property type="molecule type" value="Genomic_DNA"/>
</dbReference>
<reference evidence="4" key="1">
    <citation type="submission" date="2019-02" db="EMBL/GenBank/DDBJ databases">
        <authorList>
            <person name="Gruber-Vodicka R. H."/>
            <person name="Seah K. B. B."/>
        </authorList>
    </citation>
    <scope>NUCLEOTIDE SEQUENCE</scope>
    <source>
        <strain evidence="4">BECK_SA2B12</strain>
        <strain evidence="2">BECK_SA2B15</strain>
        <strain evidence="3">BECK_SA2B20</strain>
    </source>
</reference>
<organism evidence="4">
    <name type="scientific">Candidatus Kentrum eta</name>
    <dbReference type="NCBI Taxonomy" id="2126337"/>
    <lineage>
        <taxon>Bacteria</taxon>
        <taxon>Pseudomonadati</taxon>
        <taxon>Pseudomonadota</taxon>
        <taxon>Gammaproteobacteria</taxon>
        <taxon>Candidatus Kentrum</taxon>
    </lineage>
</organism>
<feature type="chain" id="PRO_5036113440" evidence="1">
    <location>
        <begin position="20"/>
        <end position="255"/>
    </location>
</feature>
<gene>
    <name evidence="2" type="ORF">BECKH772A_GA0070896_100635</name>
    <name evidence="3" type="ORF">BECKH772B_GA0070898_100655</name>
    <name evidence="4" type="ORF">BECKH772C_GA0070978_100605</name>
</gene>
<dbReference type="SUPFAM" id="SSF102198">
    <property type="entry name" value="Putative cyclase"/>
    <property type="match status" value="1"/>
</dbReference>
<dbReference type="PANTHER" id="PTHR31118">
    <property type="entry name" value="CYCLASE-LIKE PROTEIN 2"/>
    <property type="match status" value="1"/>
</dbReference>
<sequence>MKTIALIISSLFIFTCALAENPDTGFTATKVIDLTHPLHEGVPYYPGGVPFRMEQLADYKQDGYRLHKFTMGENTGTHVDAPAHFIEGNRSIDEIPLNRLVAPIVLIDARAQSRAHSDYRLSVRDIEDWEAGNGQIPTGSLVVMNTGWYEKFHSMAQYVNMDKDNVMHFPGYSPEAARVLLQRDVAGIGIDTLSLDYGKSTDFPVHVLMLKANKYQIENMANLDALPEKGATAVIGVLPVQGGSQAQARILAFLP</sequence>
<dbReference type="EMBL" id="CAADFI010000065">
    <property type="protein sequence ID" value="VFJ94677.1"/>
    <property type="molecule type" value="Genomic_DNA"/>
</dbReference>
<evidence type="ECO:0000256" key="1">
    <source>
        <dbReference type="SAM" id="SignalP"/>
    </source>
</evidence>
<dbReference type="GO" id="GO:0019441">
    <property type="term" value="P:L-tryptophan catabolic process to kynurenine"/>
    <property type="evidence" value="ECO:0007669"/>
    <property type="project" value="InterPro"/>
</dbReference>
<proteinExistence type="predicted"/>
<dbReference type="InterPro" id="IPR037175">
    <property type="entry name" value="KFase_sf"/>
</dbReference>
<dbReference type="PANTHER" id="PTHR31118:SF12">
    <property type="entry name" value="CYCLASE-LIKE PROTEIN 2"/>
    <property type="match status" value="1"/>
</dbReference>
<evidence type="ECO:0000313" key="3">
    <source>
        <dbReference type="EMBL" id="VFJ94677.1"/>
    </source>
</evidence>
<feature type="signal peptide" evidence="1">
    <location>
        <begin position="1"/>
        <end position="19"/>
    </location>
</feature>
<accession>A0A450V910</accession>
<protein>
    <submittedName>
        <fullName evidence="4">Kynurenine formamidase</fullName>
    </submittedName>
</protein>
<dbReference type="Pfam" id="PF04199">
    <property type="entry name" value="Cyclase"/>
    <property type="match status" value="1"/>
</dbReference>
<keyword evidence="1" id="KW-0732">Signal</keyword>
<name>A0A450V910_9GAMM</name>
<dbReference type="Gene3D" id="3.50.30.50">
    <property type="entry name" value="Putative cyclase"/>
    <property type="match status" value="1"/>
</dbReference>
<dbReference type="InterPro" id="IPR007325">
    <property type="entry name" value="KFase/CYL"/>
</dbReference>
<dbReference type="EMBL" id="CAADFJ010000060">
    <property type="protein sequence ID" value="VFK01197.1"/>
    <property type="molecule type" value="Genomic_DNA"/>
</dbReference>
<dbReference type="AlphaFoldDB" id="A0A450V910"/>
<evidence type="ECO:0000313" key="2">
    <source>
        <dbReference type="EMBL" id="VFJ93891.1"/>
    </source>
</evidence>
<dbReference type="GO" id="GO:0004061">
    <property type="term" value="F:arylformamidase activity"/>
    <property type="evidence" value="ECO:0007669"/>
    <property type="project" value="InterPro"/>
</dbReference>